<dbReference type="KEGG" id="bpf:BpOF4_06505"/>
<dbReference type="HOGENOM" id="CLU_3196269_0_0_9"/>
<protein>
    <submittedName>
        <fullName evidence="1">Uncharacterized protein</fullName>
    </submittedName>
</protein>
<gene>
    <name evidence="1" type="ordered locus">BpOF4_06505</name>
</gene>
<dbReference type="EMBL" id="CP001878">
    <property type="protein sequence ID" value="ADC49359.1"/>
    <property type="molecule type" value="Genomic_DNA"/>
</dbReference>
<dbReference type="Proteomes" id="UP000001544">
    <property type="component" value="Chromosome"/>
</dbReference>
<organism evidence="1 2">
    <name type="scientific">Alkalihalophilus pseudofirmus (strain ATCC BAA-2126 / JCM 17055 / OF4)</name>
    <name type="common">Bacillus pseudofirmus</name>
    <dbReference type="NCBI Taxonomy" id="398511"/>
    <lineage>
        <taxon>Bacteria</taxon>
        <taxon>Bacillati</taxon>
        <taxon>Bacillota</taxon>
        <taxon>Bacilli</taxon>
        <taxon>Bacillales</taxon>
        <taxon>Bacillaceae</taxon>
        <taxon>Alkalihalophilus</taxon>
    </lineage>
</organism>
<evidence type="ECO:0000313" key="1">
    <source>
        <dbReference type="EMBL" id="ADC49359.1"/>
    </source>
</evidence>
<proteinExistence type="predicted"/>
<accession>D3G084</accession>
<keyword evidence="2" id="KW-1185">Reference proteome</keyword>
<dbReference type="STRING" id="398511.BpOF4_06505"/>
<dbReference type="AlphaFoldDB" id="D3G084"/>
<sequence>MTLTLQDGELKKGAKTPHFLLLSLITTRQGIDWLSSGLLDWQSVL</sequence>
<evidence type="ECO:0000313" key="2">
    <source>
        <dbReference type="Proteomes" id="UP000001544"/>
    </source>
</evidence>
<reference evidence="1 2" key="1">
    <citation type="journal article" date="2011" name="Environ. Microbiol.">
        <title>Genome of alkaliphilic Bacillus pseudofirmus OF4 reveals adaptations that support the ability to grow in an external pH range from 7.5 to 11.4.</title>
        <authorList>
            <person name="Janto B."/>
            <person name="Ahmed A."/>
            <person name="Ito M."/>
            <person name="Liu J."/>
            <person name="Hicks D.B."/>
            <person name="Pagni S."/>
            <person name="Fackelmayer O.J."/>
            <person name="Smith T.A."/>
            <person name="Earl J."/>
            <person name="Elbourne L.D."/>
            <person name="Hassan K."/>
            <person name="Paulsen I.T."/>
            <person name="Kolsto A.B."/>
            <person name="Tourasse N.J."/>
            <person name="Ehrlich G.D."/>
            <person name="Boissy R."/>
            <person name="Ivey D.M."/>
            <person name="Li G."/>
            <person name="Xue Y."/>
            <person name="Ma Y."/>
            <person name="Hu F.Z."/>
            <person name="Krulwich T.A."/>
        </authorList>
    </citation>
    <scope>NUCLEOTIDE SEQUENCE [LARGE SCALE GENOMIC DNA]</scope>
    <source>
        <strain evidence="2">ATCC BAA-2126 / JCM 17055 / OF4</strain>
    </source>
</reference>
<name>D3G084_ALKPO</name>